<keyword evidence="1 3" id="KW-0479">Metal-binding</keyword>
<dbReference type="InterPro" id="IPR006045">
    <property type="entry name" value="Cupin_1"/>
</dbReference>
<feature type="binding site" evidence="3">
    <location>
        <position position="105"/>
    </location>
    <ligand>
        <name>Mn(2+)</name>
        <dbReference type="ChEBI" id="CHEBI:29035"/>
        <label>2</label>
    </ligand>
</feature>
<accession>A0A8H3ATX2</accession>
<dbReference type="InterPro" id="IPR051610">
    <property type="entry name" value="GPI/OXD"/>
</dbReference>
<dbReference type="AlphaFoldDB" id="A0A8H3ATX2"/>
<keyword evidence="3" id="KW-0464">Manganese</keyword>
<feature type="domain" description="Cupin type-1" evidence="4">
    <location>
        <begin position="53"/>
        <end position="196"/>
    </location>
</feature>
<evidence type="ECO:0000313" key="5">
    <source>
        <dbReference type="EMBL" id="CAE6437771.1"/>
    </source>
</evidence>
<comment type="cofactor">
    <cofactor evidence="3">
        <name>Mn(2+)</name>
        <dbReference type="ChEBI" id="CHEBI:29035"/>
    </cofactor>
    <text evidence="3">Binds 2 manganese ions per subunit.</text>
</comment>
<evidence type="ECO:0000313" key="6">
    <source>
        <dbReference type="Proteomes" id="UP000663846"/>
    </source>
</evidence>
<dbReference type="InterPro" id="IPR014710">
    <property type="entry name" value="RmlC-like_jellyroll"/>
</dbReference>
<dbReference type="InterPro" id="IPR017774">
    <property type="entry name" value="Bicupin_oxalate_deCO2ase/Oxase"/>
</dbReference>
<proteinExistence type="predicted"/>
<evidence type="ECO:0000259" key="4">
    <source>
        <dbReference type="SMART" id="SM00835"/>
    </source>
</evidence>
<dbReference type="GO" id="GO:0033609">
    <property type="term" value="P:oxalate metabolic process"/>
    <property type="evidence" value="ECO:0007669"/>
    <property type="project" value="InterPro"/>
</dbReference>
<evidence type="ECO:0000256" key="2">
    <source>
        <dbReference type="PIRSR" id="PIRSR617774-1"/>
    </source>
</evidence>
<dbReference type="PANTHER" id="PTHR35848:SF9">
    <property type="entry name" value="SLL1358 PROTEIN"/>
    <property type="match status" value="1"/>
</dbReference>
<gene>
    <name evidence="5" type="ORF">RDB_LOCUS123584</name>
</gene>
<feature type="non-terminal residue" evidence="5">
    <location>
        <position position="1"/>
    </location>
</feature>
<dbReference type="SMART" id="SM00835">
    <property type="entry name" value="Cupin_1"/>
    <property type="match status" value="1"/>
</dbReference>
<protein>
    <recommendedName>
        <fullName evidence="4">Cupin type-1 domain-containing protein</fullName>
    </recommendedName>
</protein>
<dbReference type="EMBL" id="CAJMWS010000361">
    <property type="protein sequence ID" value="CAE6437771.1"/>
    <property type="molecule type" value="Genomic_DNA"/>
</dbReference>
<dbReference type="PANTHER" id="PTHR35848">
    <property type="entry name" value="OXALATE-BINDING PROTEIN"/>
    <property type="match status" value="1"/>
</dbReference>
<dbReference type="Gene3D" id="2.60.120.10">
    <property type="entry name" value="Jelly Rolls"/>
    <property type="match status" value="1"/>
</dbReference>
<feature type="binding site" evidence="3">
    <location>
        <position position="146"/>
    </location>
    <ligand>
        <name>Mn(2+)</name>
        <dbReference type="ChEBI" id="CHEBI:29035"/>
        <label>2</label>
    </ligand>
</feature>
<dbReference type="NCBIfam" id="TIGR03404">
    <property type="entry name" value="bicupin_oxalic"/>
    <property type="match status" value="1"/>
</dbReference>
<reference evidence="5" key="1">
    <citation type="submission" date="2021-01" db="EMBL/GenBank/DDBJ databases">
        <authorList>
            <person name="Kaushik A."/>
        </authorList>
    </citation>
    <scope>NUCLEOTIDE SEQUENCE</scope>
    <source>
        <strain evidence="5">AG1-1C</strain>
    </source>
</reference>
<feature type="active site" description="Proton donor" evidence="2">
    <location>
        <position position="160"/>
    </location>
</feature>
<organism evidence="5 6">
    <name type="scientific">Rhizoctonia solani</name>
    <dbReference type="NCBI Taxonomy" id="456999"/>
    <lineage>
        <taxon>Eukaryota</taxon>
        <taxon>Fungi</taxon>
        <taxon>Dikarya</taxon>
        <taxon>Basidiomycota</taxon>
        <taxon>Agaricomycotina</taxon>
        <taxon>Agaricomycetes</taxon>
        <taxon>Cantharellales</taxon>
        <taxon>Ceratobasidiaceae</taxon>
        <taxon>Rhizoctonia</taxon>
    </lineage>
</organism>
<dbReference type="GO" id="GO:0046872">
    <property type="term" value="F:metal ion binding"/>
    <property type="evidence" value="ECO:0007669"/>
    <property type="project" value="UniProtKB-KW"/>
</dbReference>
<dbReference type="CDD" id="cd20305">
    <property type="entry name" value="cupin_OxDC_C"/>
    <property type="match status" value="1"/>
</dbReference>
<feature type="binding site" evidence="3">
    <location>
        <position position="98"/>
    </location>
    <ligand>
        <name>Mn(2+)</name>
        <dbReference type="ChEBI" id="CHEBI:29035"/>
        <label>2</label>
    </ligand>
</feature>
<name>A0A8H3ATX2_9AGAM</name>
<dbReference type="InterPro" id="IPR011051">
    <property type="entry name" value="RmlC_Cupin_sf"/>
</dbReference>
<dbReference type="Proteomes" id="UP000663846">
    <property type="component" value="Unassembled WGS sequence"/>
</dbReference>
<dbReference type="SUPFAM" id="SSF51182">
    <property type="entry name" value="RmlC-like cupins"/>
    <property type="match status" value="1"/>
</dbReference>
<dbReference type="Pfam" id="PF00190">
    <property type="entry name" value="Cupin_1"/>
    <property type="match status" value="1"/>
</dbReference>
<comment type="caution">
    <text evidence="5">The sequence shown here is derived from an EMBL/GenBank/DDBJ whole genome shotgun (WGS) entry which is preliminary data.</text>
</comment>
<evidence type="ECO:0000256" key="3">
    <source>
        <dbReference type="PIRSR" id="PIRSR617774-2"/>
    </source>
</evidence>
<sequence length="211" mass="23165">KEVLSKNFQVNASAFDHIPDRQLWMLPSAVPTGSAEEQGVKSPQGVSTLPYTFAASKANSTKVPGGTVKVVDSRTFEVSKTIAMAEVTVEVGGMRELHWHPTQPEWSYFIGSEGEARITVFAAQGNARTFNYQPGDIGYVPPSFGHYVENIGNTTLKFLEIFNSDKYEDISLNQWLALTPPDMVKAHLQLSDDTINKLQKVKPIVVGPGLL</sequence>
<feature type="binding site" evidence="3">
    <location>
        <position position="100"/>
    </location>
    <ligand>
        <name>Mn(2+)</name>
        <dbReference type="ChEBI" id="CHEBI:29035"/>
        <label>2</label>
    </ligand>
</feature>
<evidence type="ECO:0000256" key="1">
    <source>
        <dbReference type="ARBA" id="ARBA00022723"/>
    </source>
</evidence>